<evidence type="ECO:0000313" key="1">
    <source>
        <dbReference type="EMBL" id="PWJ72843.1"/>
    </source>
</evidence>
<dbReference type="EMBL" id="QGHE01000022">
    <property type="protein sequence ID" value="PWJ72843.1"/>
    <property type="molecule type" value="Genomic_DNA"/>
</dbReference>
<proteinExistence type="predicted"/>
<evidence type="ECO:0000313" key="2">
    <source>
        <dbReference type="Proteomes" id="UP000245996"/>
    </source>
</evidence>
<protein>
    <submittedName>
        <fullName evidence="1">FidL-like putative membrane protein</fullName>
    </submittedName>
</protein>
<name>A0ABD6XN24_ENTAG</name>
<reference evidence="1 2" key="1">
    <citation type="submission" date="2018-05" db="EMBL/GenBank/DDBJ databases">
        <title>Genomic Encyclopedia of Type Strains, Phase IV (KMG-V): Genome sequencing to study the core and pangenomes of soil and plant-associated prokaryotes.</title>
        <authorList>
            <person name="Whitman W."/>
        </authorList>
    </citation>
    <scope>NUCLEOTIDE SEQUENCE [LARGE SCALE GENOMIC DNA]</scope>
    <source>
        <strain evidence="1 2">PNG 92-11</strain>
    </source>
</reference>
<dbReference type="AlphaFoldDB" id="A0ABD6XN24"/>
<gene>
    <name evidence="1" type="ORF">C7430_1222</name>
</gene>
<comment type="caution">
    <text evidence="1">The sequence shown here is derived from an EMBL/GenBank/DDBJ whole genome shotgun (WGS) entry which is preliminary data.</text>
</comment>
<accession>A0ABD6XN24</accession>
<organism evidence="1 2">
    <name type="scientific">Enterobacter agglomerans</name>
    <name type="common">Erwinia herbicola</name>
    <name type="synonym">Pantoea agglomerans</name>
    <dbReference type="NCBI Taxonomy" id="549"/>
    <lineage>
        <taxon>Bacteria</taxon>
        <taxon>Pseudomonadati</taxon>
        <taxon>Pseudomonadota</taxon>
        <taxon>Gammaproteobacteria</taxon>
        <taxon>Enterobacterales</taxon>
        <taxon>Erwiniaceae</taxon>
        <taxon>Pantoea</taxon>
        <taxon>Pantoea agglomerans group</taxon>
    </lineage>
</organism>
<sequence length="154" mass="17822">MSKSKTLLLITLCVVIYLLNPLHKNGKDTISCKSDVSYHWRKNQLDLLITQHLQDGKGILSISGILYDNDKAKAYLSKTVSFSYQQNGNFYYFRSELIMDSPQMTMSLSDQKRWLPDFFIDTNKPLLLKAMLYGNGAWIFYSENTPLFVCERSQ</sequence>
<dbReference type="Proteomes" id="UP000245996">
    <property type="component" value="Unassembled WGS sequence"/>
</dbReference>